<keyword evidence="4" id="KW-1185">Reference proteome</keyword>
<accession>A0ABR6S8R8</accession>
<dbReference type="InterPro" id="IPR018309">
    <property type="entry name" value="Tscrpt_reg_PadR_C"/>
</dbReference>
<dbReference type="PANTHER" id="PTHR43252:SF4">
    <property type="entry name" value="TRANSCRIPTIONAL REGULATORY PROTEIN"/>
    <property type="match status" value="1"/>
</dbReference>
<sequence length="183" mass="20945">MGLSQAILTCLIDAPHSGYDLSKVFSESVGYFWQASQQQIYRELGKLESTGLIVSEVIPREGRLDKKVYSITEQGKQHLIEWMHKPSEPDVVREDLLVKIFSGGLVPVNLLIEDVIRHRRIHLEKLLTYGEIQNGKCPYPKELNKDEKLKNLVLKAGIKYEQAWIEWCDDALEVLKNLSEAGR</sequence>
<dbReference type="EMBL" id="JACKZP010000039">
    <property type="protein sequence ID" value="MBC1302663.1"/>
    <property type="molecule type" value="Genomic_DNA"/>
</dbReference>
<dbReference type="SUPFAM" id="SSF46785">
    <property type="entry name" value="Winged helix' DNA-binding domain"/>
    <property type="match status" value="1"/>
</dbReference>
<evidence type="ECO:0000313" key="4">
    <source>
        <dbReference type="Proteomes" id="UP000570851"/>
    </source>
</evidence>
<evidence type="ECO:0000313" key="3">
    <source>
        <dbReference type="EMBL" id="MBC1302663.1"/>
    </source>
</evidence>
<name>A0ABR6S8R8_ANAVA</name>
<dbReference type="InterPro" id="IPR036390">
    <property type="entry name" value="WH_DNA-bd_sf"/>
</dbReference>
<gene>
    <name evidence="3" type="ORF">GNE12_12145</name>
</gene>
<evidence type="ECO:0000259" key="2">
    <source>
        <dbReference type="Pfam" id="PF10400"/>
    </source>
</evidence>
<feature type="domain" description="Transcription regulator PadR C-terminal" evidence="2">
    <location>
        <begin position="92"/>
        <end position="176"/>
    </location>
</feature>
<dbReference type="Gene3D" id="6.10.140.190">
    <property type="match status" value="1"/>
</dbReference>
<dbReference type="GeneID" id="58724924"/>
<feature type="domain" description="Transcription regulator PadR N-terminal" evidence="1">
    <location>
        <begin position="7"/>
        <end position="79"/>
    </location>
</feature>
<dbReference type="Gene3D" id="1.10.10.10">
    <property type="entry name" value="Winged helix-like DNA-binding domain superfamily/Winged helix DNA-binding domain"/>
    <property type="match status" value="1"/>
</dbReference>
<dbReference type="PANTHER" id="PTHR43252">
    <property type="entry name" value="TRANSCRIPTIONAL REGULATOR YQJI"/>
    <property type="match status" value="1"/>
</dbReference>
<protein>
    <submittedName>
        <fullName evidence="3">PadR family transcriptional regulator</fullName>
    </submittedName>
</protein>
<dbReference type="InterPro" id="IPR036388">
    <property type="entry name" value="WH-like_DNA-bd_sf"/>
</dbReference>
<comment type="caution">
    <text evidence="3">The sequence shown here is derived from an EMBL/GenBank/DDBJ whole genome shotgun (WGS) entry which is preliminary data.</text>
</comment>
<dbReference type="InterPro" id="IPR005149">
    <property type="entry name" value="Tscrpt_reg_PadR_N"/>
</dbReference>
<dbReference type="Proteomes" id="UP000570851">
    <property type="component" value="Unassembled WGS sequence"/>
</dbReference>
<evidence type="ECO:0000259" key="1">
    <source>
        <dbReference type="Pfam" id="PF03551"/>
    </source>
</evidence>
<organism evidence="3 4">
    <name type="scientific">Trichormus variabilis N2B</name>
    <dbReference type="NCBI Taxonomy" id="2681315"/>
    <lineage>
        <taxon>Bacteria</taxon>
        <taxon>Bacillati</taxon>
        <taxon>Cyanobacteriota</taxon>
        <taxon>Cyanophyceae</taxon>
        <taxon>Nostocales</taxon>
        <taxon>Nostocaceae</taxon>
        <taxon>Trichormus</taxon>
    </lineage>
</organism>
<dbReference type="Pfam" id="PF10400">
    <property type="entry name" value="Vir_act_alpha_C"/>
    <property type="match status" value="1"/>
</dbReference>
<proteinExistence type="predicted"/>
<dbReference type="Pfam" id="PF03551">
    <property type="entry name" value="PadR"/>
    <property type="match status" value="1"/>
</dbReference>
<reference evidence="3 4" key="1">
    <citation type="submission" date="2019-11" db="EMBL/GenBank/DDBJ databases">
        <title>Comparison of genomes from free-living endosymbiotic cyanobacteria isolated from Azolla.</title>
        <authorList>
            <person name="Thiel T."/>
            <person name="Pratte B."/>
        </authorList>
    </citation>
    <scope>NUCLEOTIDE SEQUENCE [LARGE SCALE GENOMIC DNA]</scope>
    <source>
        <strain evidence="3 4">N2B</strain>
    </source>
</reference>
<dbReference type="RefSeq" id="WP_011319033.1">
    <property type="nucleotide sequence ID" value="NZ_JACKZP010000039.1"/>
</dbReference>